<evidence type="ECO:0000313" key="2">
    <source>
        <dbReference type="Proteomes" id="UP001642484"/>
    </source>
</evidence>
<keyword evidence="2" id="KW-1185">Reference proteome</keyword>
<organism evidence="1 2">
    <name type="scientific">Durusdinium trenchii</name>
    <dbReference type="NCBI Taxonomy" id="1381693"/>
    <lineage>
        <taxon>Eukaryota</taxon>
        <taxon>Sar</taxon>
        <taxon>Alveolata</taxon>
        <taxon>Dinophyceae</taxon>
        <taxon>Suessiales</taxon>
        <taxon>Symbiodiniaceae</taxon>
        <taxon>Durusdinium</taxon>
    </lineage>
</organism>
<protein>
    <submittedName>
        <fullName evidence="1">Uncharacterized protein</fullName>
    </submittedName>
</protein>
<dbReference type="Proteomes" id="UP001642484">
    <property type="component" value="Unassembled WGS sequence"/>
</dbReference>
<comment type="caution">
    <text evidence="1">The sequence shown here is derived from an EMBL/GenBank/DDBJ whole genome shotgun (WGS) entry which is preliminary data.</text>
</comment>
<name>A0ABP0N3D9_9DINO</name>
<proteinExistence type="predicted"/>
<accession>A0ABP0N3D9</accession>
<dbReference type="EMBL" id="CAXAMN010021321">
    <property type="protein sequence ID" value="CAK9057948.1"/>
    <property type="molecule type" value="Genomic_DNA"/>
</dbReference>
<gene>
    <name evidence="1" type="ORF">CCMP2556_LOCUS28556</name>
</gene>
<sequence length="77" mass="8786">MSEGELAIGRYEKHHAVRWKDVAVKKAVKQDGVSMLEARALKRTVTYICTTAEVRNALAYVFLKCQTRAMKFIQQQA</sequence>
<reference evidence="1 2" key="1">
    <citation type="submission" date="2024-02" db="EMBL/GenBank/DDBJ databases">
        <authorList>
            <person name="Chen Y."/>
            <person name="Shah S."/>
            <person name="Dougan E. K."/>
            <person name="Thang M."/>
            <person name="Chan C."/>
        </authorList>
    </citation>
    <scope>NUCLEOTIDE SEQUENCE [LARGE SCALE GENOMIC DNA]</scope>
</reference>
<evidence type="ECO:0000313" key="1">
    <source>
        <dbReference type="EMBL" id="CAK9057948.1"/>
    </source>
</evidence>